<proteinExistence type="predicted"/>
<dbReference type="PANTHER" id="PTHR43591">
    <property type="entry name" value="METHYLTRANSFERASE"/>
    <property type="match status" value="1"/>
</dbReference>
<dbReference type="Pfam" id="PF13649">
    <property type="entry name" value="Methyltransf_25"/>
    <property type="match status" value="1"/>
</dbReference>
<keyword evidence="2" id="KW-1185">Reference proteome</keyword>
<dbReference type="SUPFAM" id="SSF53335">
    <property type="entry name" value="S-adenosyl-L-methionine-dependent methyltransferases"/>
    <property type="match status" value="1"/>
</dbReference>
<evidence type="ECO:0000313" key="2">
    <source>
        <dbReference type="Proteomes" id="UP000268093"/>
    </source>
</evidence>
<evidence type="ECO:0000313" key="1">
    <source>
        <dbReference type="EMBL" id="RUP49675.1"/>
    </source>
</evidence>
<reference evidence="1 2" key="1">
    <citation type="journal article" date="2018" name="New Phytol.">
        <title>Phylogenomics of Endogonaceae and evolution of mycorrhizas within Mucoromycota.</title>
        <authorList>
            <person name="Chang Y."/>
            <person name="Desiro A."/>
            <person name="Na H."/>
            <person name="Sandor L."/>
            <person name="Lipzen A."/>
            <person name="Clum A."/>
            <person name="Barry K."/>
            <person name="Grigoriev I.V."/>
            <person name="Martin F.M."/>
            <person name="Stajich J.E."/>
            <person name="Smith M.E."/>
            <person name="Bonito G."/>
            <person name="Spatafora J.W."/>
        </authorList>
    </citation>
    <scope>NUCLEOTIDE SEQUENCE [LARGE SCALE GENOMIC DNA]</scope>
    <source>
        <strain evidence="1 2">GMNB39</strain>
    </source>
</reference>
<name>A0A433DFW7_9FUNG</name>
<dbReference type="PANTHER" id="PTHR43591:SF24">
    <property type="entry name" value="2-METHOXY-6-POLYPRENYL-1,4-BENZOQUINOL METHYLASE, MITOCHONDRIAL"/>
    <property type="match status" value="1"/>
</dbReference>
<dbReference type="GO" id="GO:0008168">
    <property type="term" value="F:methyltransferase activity"/>
    <property type="evidence" value="ECO:0007669"/>
    <property type="project" value="TreeGrafter"/>
</dbReference>
<dbReference type="EMBL" id="RBNI01002065">
    <property type="protein sequence ID" value="RUP49675.1"/>
    <property type="molecule type" value="Genomic_DNA"/>
</dbReference>
<organism evidence="1 2">
    <name type="scientific">Jimgerdemannia flammicorona</name>
    <dbReference type="NCBI Taxonomy" id="994334"/>
    <lineage>
        <taxon>Eukaryota</taxon>
        <taxon>Fungi</taxon>
        <taxon>Fungi incertae sedis</taxon>
        <taxon>Mucoromycota</taxon>
        <taxon>Mucoromycotina</taxon>
        <taxon>Endogonomycetes</taxon>
        <taxon>Endogonales</taxon>
        <taxon>Endogonaceae</taxon>
        <taxon>Jimgerdemannia</taxon>
    </lineage>
</organism>
<dbReference type="CDD" id="cd02440">
    <property type="entry name" value="AdoMet_MTases"/>
    <property type="match status" value="1"/>
</dbReference>
<protein>
    <submittedName>
        <fullName evidence="1">Uncharacterized protein</fullName>
    </submittedName>
</protein>
<dbReference type="InterPro" id="IPR041698">
    <property type="entry name" value="Methyltransf_25"/>
</dbReference>
<sequence>MAEEFPESTFVGVDLATFFNAVDPDDVPINCSFQQASILHLPFEDETFDFVIQRFLGMAYSPSDWETALKELIRVLKPGGWIELAEGNFIMQRPPACYQRFYNSLAAVCLSRGVDISLLHAVPMRLAETGVIEDITIDYLSIPTGWHGRIGDICLASFGAAMRALRPAIAPTMGLDNEGYEAMCQEVLNGFREKKTWFKAPYGFGMKRVEG</sequence>
<comment type="caution">
    <text evidence="1">The sequence shown here is derived from an EMBL/GenBank/DDBJ whole genome shotgun (WGS) entry which is preliminary data.</text>
</comment>
<gene>
    <name evidence="1" type="ORF">BC936DRAFT_141840</name>
</gene>
<dbReference type="Proteomes" id="UP000268093">
    <property type="component" value="Unassembled WGS sequence"/>
</dbReference>
<dbReference type="InterPro" id="IPR029063">
    <property type="entry name" value="SAM-dependent_MTases_sf"/>
</dbReference>
<accession>A0A433DFW7</accession>
<dbReference type="OrthoDB" id="2013972at2759"/>
<dbReference type="Gene3D" id="3.40.50.150">
    <property type="entry name" value="Vaccinia Virus protein VP39"/>
    <property type="match status" value="1"/>
</dbReference>